<keyword evidence="2" id="KW-0963">Cytoplasm</keyword>
<feature type="region of interest" description="Disordered" evidence="7">
    <location>
        <begin position="56"/>
        <end position="221"/>
    </location>
</feature>
<dbReference type="PANTHER" id="PTHR47230:SF1">
    <property type="entry name" value="TIR DOMAIN-CONTAINING ADAPTER MOLECULE 1"/>
    <property type="match status" value="1"/>
</dbReference>
<dbReference type="FunFam" id="3.40.50.10140:FF:000024">
    <property type="entry name" value="TIR domain-containing adapter molecule 1"/>
    <property type="match status" value="1"/>
</dbReference>
<dbReference type="Pfam" id="PF12721">
    <property type="entry name" value="RHIM"/>
    <property type="match status" value="1"/>
</dbReference>
<dbReference type="GO" id="GO:0035666">
    <property type="term" value="P:TRIF-dependent toll-like receptor signaling pathway"/>
    <property type="evidence" value="ECO:0007669"/>
    <property type="project" value="Ensembl"/>
</dbReference>
<dbReference type="InterPro" id="IPR025735">
    <property type="entry name" value="RHIM"/>
</dbReference>
<keyword evidence="5" id="KW-0391">Immunity</keyword>
<dbReference type="GO" id="GO:0010008">
    <property type="term" value="C:endosome membrane"/>
    <property type="evidence" value="ECO:0007669"/>
    <property type="project" value="Ensembl"/>
</dbReference>
<feature type="region of interest" description="Disordered" evidence="7">
    <location>
        <begin position="1"/>
        <end position="42"/>
    </location>
</feature>
<evidence type="ECO:0000256" key="4">
    <source>
        <dbReference type="ARBA" id="ARBA00022588"/>
    </source>
</evidence>
<feature type="compositionally biased region" description="Polar residues" evidence="7">
    <location>
        <begin position="27"/>
        <end position="42"/>
    </location>
</feature>
<evidence type="ECO:0000313" key="9">
    <source>
        <dbReference type="Ensembl" id="ENSRROP00000025354.1"/>
    </source>
</evidence>
<comment type="subcellular location">
    <subcellularLocation>
        <location evidence="1">Cytoplasm</location>
    </subcellularLocation>
</comment>
<keyword evidence="3" id="KW-0597">Phosphoprotein</keyword>
<keyword evidence="6" id="KW-0395">Inflammatory response</keyword>
<dbReference type="GO" id="GO:0045087">
    <property type="term" value="P:innate immune response"/>
    <property type="evidence" value="ECO:0007669"/>
    <property type="project" value="UniProtKB-KW"/>
</dbReference>
<reference evidence="9" key="1">
    <citation type="submission" date="2025-08" db="UniProtKB">
        <authorList>
            <consortium name="Ensembl"/>
        </authorList>
    </citation>
    <scope>IDENTIFICATION</scope>
</reference>
<dbReference type="OMA" id="TRHGWQD"/>
<dbReference type="GO" id="GO:0006954">
    <property type="term" value="P:inflammatory response"/>
    <property type="evidence" value="ECO:0007669"/>
    <property type="project" value="UniProtKB-KW"/>
</dbReference>
<dbReference type="SUPFAM" id="SSF52200">
    <property type="entry name" value="Toll/Interleukin receptor TIR domain"/>
    <property type="match status" value="1"/>
</dbReference>
<evidence type="ECO:0000259" key="8">
    <source>
        <dbReference type="PROSITE" id="PS50104"/>
    </source>
</evidence>
<organism evidence="9 10">
    <name type="scientific">Rhinopithecus roxellana</name>
    <name type="common">Golden snub-nosed monkey</name>
    <name type="synonym">Pygathrix roxellana</name>
    <dbReference type="NCBI Taxonomy" id="61622"/>
    <lineage>
        <taxon>Eukaryota</taxon>
        <taxon>Metazoa</taxon>
        <taxon>Chordata</taxon>
        <taxon>Craniata</taxon>
        <taxon>Vertebrata</taxon>
        <taxon>Euteleostomi</taxon>
        <taxon>Mammalia</taxon>
        <taxon>Eutheria</taxon>
        <taxon>Euarchontoglires</taxon>
        <taxon>Primates</taxon>
        <taxon>Haplorrhini</taxon>
        <taxon>Catarrhini</taxon>
        <taxon>Cercopithecidae</taxon>
        <taxon>Colobinae</taxon>
        <taxon>Rhinopithecus</taxon>
    </lineage>
</organism>
<evidence type="ECO:0000256" key="5">
    <source>
        <dbReference type="ARBA" id="ARBA00022859"/>
    </source>
</evidence>
<keyword evidence="4" id="KW-0399">Innate immunity</keyword>
<dbReference type="GeneTree" id="ENSGT00940000162411"/>
<dbReference type="Gene3D" id="3.40.50.10140">
    <property type="entry name" value="Toll/interleukin-1 receptor homology (TIR) domain"/>
    <property type="match status" value="1"/>
</dbReference>
<dbReference type="InterPro" id="IPR000157">
    <property type="entry name" value="TIR_dom"/>
</dbReference>
<dbReference type="GO" id="GO:0043330">
    <property type="term" value="P:response to exogenous dsRNA"/>
    <property type="evidence" value="ECO:0007669"/>
    <property type="project" value="Ensembl"/>
</dbReference>
<dbReference type="GO" id="GO:0005769">
    <property type="term" value="C:early endosome"/>
    <property type="evidence" value="ECO:0007669"/>
    <property type="project" value="Ensembl"/>
</dbReference>
<dbReference type="GO" id="GO:0032481">
    <property type="term" value="P:positive regulation of type I interferon production"/>
    <property type="evidence" value="ECO:0007669"/>
    <property type="project" value="Ensembl"/>
</dbReference>
<dbReference type="InterPro" id="IPR035897">
    <property type="entry name" value="Toll_tir_struct_dom_sf"/>
</dbReference>
<dbReference type="AlphaFoldDB" id="A0A2K6Q992"/>
<reference evidence="9" key="2">
    <citation type="submission" date="2025-09" db="UniProtKB">
        <authorList>
            <consortium name="Ensembl"/>
        </authorList>
    </citation>
    <scope>IDENTIFICATION</scope>
</reference>
<dbReference type="PROSITE" id="PS50104">
    <property type="entry name" value="TIR"/>
    <property type="match status" value="1"/>
</dbReference>
<dbReference type="STRING" id="61622.ENSRROP00000025354"/>
<dbReference type="InterPro" id="IPR046946">
    <property type="entry name" value="TCAM1/2"/>
</dbReference>
<keyword evidence="10" id="KW-1185">Reference proteome</keyword>
<dbReference type="Proteomes" id="UP000233200">
    <property type="component" value="Unplaced"/>
</dbReference>
<dbReference type="GO" id="GO:0019901">
    <property type="term" value="F:protein kinase binding"/>
    <property type="evidence" value="ECO:0007669"/>
    <property type="project" value="Ensembl"/>
</dbReference>
<feature type="compositionally biased region" description="Low complexity" evidence="7">
    <location>
        <begin position="208"/>
        <end position="221"/>
    </location>
</feature>
<evidence type="ECO:0000256" key="3">
    <source>
        <dbReference type="ARBA" id="ARBA00022553"/>
    </source>
</evidence>
<feature type="compositionally biased region" description="Gly residues" evidence="7">
    <location>
        <begin position="1"/>
        <end position="11"/>
    </location>
</feature>
<evidence type="ECO:0000256" key="7">
    <source>
        <dbReference type="SAM" id="MobiDB-lite"/>
    </source>
</evidence>
<evidence type="ECO:0000256" key="2">
    <source>
        <dbReference type="ARBA" id="ARBA00022490"/>
    </source>
</evidence>
<feature type="compositionally biased region" description="Pro residues" evidence="7">
    <location>
        <begin position="187"/>
        <end position="207"/>
    </location>
</feature>
<dbReference type="GO" id="GO:0034138">
    <property type="term" value="P:toll-like receptor 3 signaling pathway"/>
    <property type="evidence" value="ECO:0007669"/>
    <property type="project" value="Ensembl"/>
</dbReference>
<accession>A0A2K6Q992</accession>
<dbReference type="Ensembl" id="ENSRROT00000049570.1">
    <property type="protein sequence ID" value="ENSRROP00000025354.1"/>
    <property type="gene ID" value="ENSRROG00000036433.1"/>
</dbReference>
<dbReference type="PANTHER" id="PTHR47230">
    <property type="entry name" value="TIR DOMAIN-CONTAINING ADAPTER MOLECULE 1"/>
    <property type="match status" value="1"/>
</dbReference>
<dbReference type="GO" id="GO:0043123">
    <property type="term" value="P:positive regulation of canonical NF-kappaB signal transduction"/>
    <property type="evidence" value="ECO:0007669"/>
    <property type="project" value="Ensembl"/>
</dbReference>
<dbReference type="GO" id="GO:0034142">
    <property type="term" value="P:toll-like receptor 4 signaling pathway"/>
    <property type="evidence" value="ECO:0007669"/>
    <property type="project" value="Ensembl"/>
</dbReference>
<evidence type="ECO:0000313" key="10">
    <source>
        <dbReference type="Proteomes" id="UP000233200"/>
    </source>
</evidence>
<gene>
    <name evidence="9" type="primary">TICAM1</name>
</gene>
<dbReference type="GO" id="GO:0035591">
    <property type="term" value="F:signaling adaptor activity"/>
    <property type="evidence" value="ECO:0007669"/>
    <property type="project" value="TreeGrafter"/>
</dbReference>
<proteinExistence type="predicted"/>
<sequence length="522" mass="56124">MRPETGVGGTSLGIQGSLPCPIDGVSGWSQGRSLRSTDSPASLASNLEISQSPTMPFLSLHRSPHSPSKLCDDPQANLVLEPVPGGCQEPEEMSWPPSGEIASPQELPSSPPPGLPKVAPDATLTGLPETPTAPETSTHYPVECTEESAGTQSLPSPIVEPVKNPCPVKDQSPLQLSLEDTTSPNSTPCPPTPTTAEISPPPPPPSSAPYSAHLTPSSLFPSSLESSSEQKFYNFVILHARADEHIALRVREKLEALGVPDGATFCEDFQVPGRGELSCLQDAIDHSAFIILLLTSNFDCHLSLHQVNQAMMSNLTRQGSPDCVIPFLPLESSPAQLSSDTASLLSGLVRLDEQSQIFARKVANTFRPHKLQARKAMWRKEQDTRALREQSQHLNSERIQAAALNAAYSAYLQSYLSYQAQMEQLQVAFESHMPFGTGSPFGARMPFGGQGPLGAPPSFPPWPGCPQPPPLHPATLPPSLPFSPGLQPLIIHHAQMVQLGLNNHMWNQRGSQAPEDKTQEAE</sequence>
<feature type="domain" description="TIR" evidence="8">
    <location>
        <begin position="231"/>
        <end position="391"/>
    </location>
</feature>
<protein>
    <submittedName>
        <fullName evidence="9">TIR domain containing adaptor molecule 1</fullName>
    </submittedName>
</protein>
<evidence type="ECO:0000256" key="6">
    <source>
        <dbReference type="ARBA" id="ARBA00023198"/>
    </source>
</evidence>
<name>A0A2K6Q992_RHIRO</name>
<evidence type="ECO:0000256" key="1">
    <source>
        <dbReference type="ARBA" id="ARBA00004496"/>
    </source>
</evidence>
<dbReference type="GO" id="GO:0097342">
    <property type="term" value="C:ripoptosome"/>
    <property type="evidence" value="ECO:0007669"/>
    <property type="project" value="Ensembl"/>
</dbReference>